<dbReference type="Pfam" id="PF00027">
    <property type="entry name" value="cNMP_binding"/>
    <property type="match status" value="1"/>
</dbReference>
<comment type="caution">
    <text evidence="2">The sequence shown here is derived from an EMBL/GenBank/DDBJ whole genome shotgun (WGS) entry which is preliminary data.</text>
</comment>
<dbReference type="InterPro" id="IPR018490">
    <property type="entry name" value="cNMP-bd_dom_sf"/>
</dbReference>
<keyword evidence="3" id="KW-1185">Reference proteome</keyword>
<gene>
    <name evidence="2" type="ORF">GJJ30_02785</name>
</gene>
<dbReference type="CDD" id="cd00038">
    <property type="entry name" value="CAP_ED"/>
    <property type="match status" value="1"/>
</dbReference>
<proteinExistence type="predicted"/>
<protein>
    <submittedName>
        <fullName evidence="2">Cyclic nucleotide-binding domain-containing protein</fullName>
    </submittedName>
</protein>
<dbReference type="EMBL" id="WJXZ01000001">
    <property type="protein sequence ID" value="MRS60204.1"/>
    <property type="molecule type" value="Genomic_DNA"/>
</dbReference>
<evidence type="ECO:0000259" key="1">
    <source>
        <dbReference type="Pfam" id="PF00027"/>
    </source>
</evidence>
<dbReference type="InterPro" id="IPR000595">
    <property type="entry name" value="cNMP-bd_dom"/>
</dbReference>
<organism evidence="2 3">
    <name type="scientific">Larkinella terrae</name>
    <dbReference type="NCBI Taxonomy" id="2025311"/>
    <lineage>
        <taxon>Bacteria</taxon>
        <taxon>Pseudomonadati</taxon>
        <taxon>Bacteroidota</taxon>
        <taxon>Cytophagia</taxon>
        <taxon>Cytophagales</taxon>
        <taxon>Spirosomataceae</taxon>
        <taxon>Larkinella</taxon>
    </lineage>
</organism>
<feature type="domain" description="Cyclic nucleotide-binding" evidence="1">
    <location>
        <begin position="60"/>
        <end position="140"/>
    </location>
</feature>
<dbReference type="SUPFAM" id="SSF51206">
    <property type="entry name" value="cAMP-binding domain-like"/>
    <property type="match status" value="1"/>
</dbReference>
<dbReference type="Proteomes" id="UP000441754">
    <property type="component" value="Unassembled WGS sequence"/>
</dbReference>
<dbReference type="OrthoDB" id="1933280at2"/>
<evidence type="ECO:0000313" key="3">
    <source>
        <dbReference type="Proteomes" id="UP000441754"/>
    </source>
</evidence>
<sequence>MGPLTRRYDFNGPIRSPNRSIAPLIMENTPDFSSILHHIAQHITFTEQDQKLFTSMLRIKKVKRKQYIEQPGFISTHRTFVVAGAFRAYVVGADGQEHTLSLAIDDGMIGDPGSFLLQEPATLFVEALEESTIIQWSYEHEQLLLDKIPQFSVAMMRRAQLIALNIQRRVIAQLSLTAEERYDEFAQNHPLLLQRIPLYIIASYLGMSREFLSKIRQQKAMPDKRK</sequence>
<dbReference type="InterPro" id="IPR014710">
    <property type="entry name" value="RmlC-like_jellyroll"/>
</dbReference>
<dbReference type="Gene3D" id="2.60.120.10">
    <property type="entry name" value="Jelly Rolls"/>
    <property type="match status" value="1"/>
</dbReference>
<dbReference type="AlphaFoldDB" id="A0A7K0EEF3"/>
<name>A0A7K0EEF3_9BACT</name>
<evidence type="ECO:0000313" key="2">
    <source>
        <dbReference type="EMBL" id="MRS60204.1"/>
    </source>
</evidence>
<reference evidence="2 3" key="1">
    <citation type="journal article" date="2018" name="Antonie Van Leeuwenhoek">
        <title>Larkinella terrae sp. nov., isolated from soil on Jeju Island, South Korea.</title>
        <authorList>
            <person name="Ten L.N."/>
            <person name="Jeon J."/>
            <person name="Park S.J."/>
            <person name="Park S."/>
            <person name="Lee S.Y."/>
            <person name="Kim M.K."/>
            <person name="Jung H.Y."/>
        </authorList>
    </citation>
    <scope>NUCLEOTIDE SEQUENCE [LARGE SCALE GENOMIC DNA]</scope>
    <source>
        <strain evidence="2 3">KCTC 52001</strain>
    </source>
</reference>
<accession>A0A7K0EEF3</accession>